<reference evidence="1" key="2">
    <citation type="journal article" date="2015" name="Data Brief">
        <title>Shoot transcriptome of the giant reed, Arundo donax.</title>
        <authorList>
            <person name="Barrero R.A."/>
            <person name="Guerrero F.D."/>
            <person name="Moolhuijzen P."/>
            <person name="Goolsby J.A."/>
            <person name="Tidwell J."/>
            <person name="Bellgard S.E."/>
            <person name="Bellgard M.I."/>
        </authorList>
    </citation>
    <scope>NUCLEOTIDE SEQUENCE</scope>
    <source>
        <tissue evidence="1">Shoot tissue taken approximately 20 cm above the soil surface</tissue>
    </source>
</reference>
<name>A0A0A8Y9B6_ARUDO</name>
<organism evidence="1">
    <name type="scientific">Arundo donax</name>
    <name type="common">Giant reed</name>
    <name type="synonym">Donax arundinaceus</name>
    <dbReference type="NCBI Taxonomy" id="35708"/>
    <lineage>
        <taxon>Eukaryota</taxon>
        <taxon>Viridiplantae</taxon>
        <taxon>Streptophyta</taxon>
        <taxon>Embryophyta</taxon>
        <taxon>Tracheophyta</taxon>
        <taxon>Spermatophyta</taxon>
        <taxon>Magnoliopsida</taxon>
        <taxon>Liliopsida</taxon>
        <taxon>Poales</taxon>
        <taxon>Poaceae</taxon>
        <taxon>PACMAD clade</taxon>
        <taxon>Arundinoideae</taxon>
        <taxon>Arundineae</taxon>
        <taxon>Arundo</taxon>
    </lineage>
</organism>
<sequence length="9" mass="949">MVRPSGCTV</sequence>
<accession>A0A0A8Y9B6</accession>
<proteinExistence type="predicted"/>
<evidence type="ECO:0000313" key="1">
    <source>
        <dbReference type="EMBL" id="JAD21908.1"/>
    </source>
</evidence>
<dbReference type="EMBL" id="GBRH01275987">
    <property type="protein sequence ID" value="JAD21908.1"/>
    <property type="molecule type" value="Transcribed_RNA"/>
</dbReference>
<protein>
    <submittedName>
        <fullName evidence="1">Uncharacterized protein</fullName>
    </submittedName>
</protein>
<reference evidence="1" key="1">
    <citation type="submission" date="2014-09" db="EMBL/GenBank/DDBJ databases">
        <authorList>
            <person name="Magalhaes I.L.F."/>
            <person name="Oliveira U."/>
            <person name="Santos F.R."/>
            <person name="Vidigal T.H.D.A."/>
            <person name="Brescovit A.D."/>
            <person name="Santos A.J."/>
        </authorList>
    </citation>
    <scope>NUCLEOTIDE SEQUENCE</scope>
    <source>
        <tissue evidence="1">Shoot tissue taken approximately 20 cm above the soil surface</tissue>
    </source>
</reference>